<protein>
    <submittedName>
        <fullName evidence="7">TonB-dependent receptor plug</fullName>
    </submittedName>
</protein>
<dbReference type="InterPro" id="IPR012910">
    <property type="entry name" value="Plug_dom"/>
</dbReference>
<dbReference type="Proteomes" id="UP000007435">
    <property type="component" value="Chromosome"/>
</dbReference>
<name>E4RXV9_LEAB4</name>
<keyword evidence="3" id="KW-0998">Cell outer membrane</keyword>
<evidence type="ECO:0000259" key="6">
    <source>
        <dbReference type="Pfam" id="PF14905"/>
    </source>
</evidence>
<feature type="chain" id="PRO_5003188275" evidence="4">
    <location>
        <begin position="20"/>
        <end position="835"/>
    </location>
</feature>
<sequence length="835" mass="93418">MKKLLLLLLGCTLGISAFARTTGKISGKISDENNQELGFANVLLLNSSDSSMVKAALADENGEFVFDELPFGEYLVSATMVGYNKYTSPKVVLSAGNPEVILPHFTLLPASTELKNVTVSAKKPLLEQHADKLVMNVEASIVNAGSTALEVLQRAPGVSIDQNDNISLKGKQGVVIYMDGKPTYMTQEQLTNLLKNMSSDQIEKIEIISNPSSKYDAAGNSGIINLVMKKNKNYGTNGAFTLGGGLSIPPDYAEVSGSFPKYNMNLNLNNRQGKFNTFGNISYRAGKNYNRNHITREIETKNLDQIVSRETESSNLSLRAGSDYFASKNTTVGVLVTGNLGYWQFAEPSDSWTIIKDNENLSSKLYTTSFPKQQWNNWTINGNFKQVLNSKGAEITADVDYSIYDNKNKERGMVTEFFGPDGKPVGDKLNMHSDMPNEFNIIAVKSDFTLPLPSTNARLEAGVKSSFVKSDNDMKFYNDGAIDLARTNHFIYKENINAAYANYNKKFNDKWSLQAGLRMEHTHSEGESLTLKERRLRDYVNLFPTLYITRTINENNTLNLNYSRRIDRPDYNSLNPFIFFLDPYTYELGNEYLKPQLSHSVELSHTWKQSVVTSLGYGYTSDFFSQIVKDARNEPEILQKLIEHNPNAQIDPNNVSFAIRENIGTRQTYNASISFPVKVNKWWSMNNNFSGVYAIYKGELMGDVLNVKNLLYNFYTSQVFAIGKGWNGEASMWFNSAGVEGTFRGREIYAVNGGLSKSILKNKGTFKVTVNDIFATARWRGRQDFGGVKLNVSNVWDSRGVRATFVYRFGNQNVKGARNRQTATASEQQRVGGNN</sequence>
<dbReference type="STRING" id="649349.Lbys_3405"/>
<dbReference type="Pfam" id="PF07715">
    <property type="entry name" value="Plug"/>
    <property type="match status" value="1"/>
</dbReference>
<dbReference type="Gene3D" id="2.40.170.20">
    <property type="entry name" value="TonB-dependent receptor, beta-barrel domain"/>
    <property type="match status" value="1"/>
</dbReference>
<dbReference type="Pfam" id="PF13620">
    <property type="entry name" value="CarboxypepD_reg"/>
    <property type="match status" value="1"/>
</dbReference>
<dbReference type="GO" id="GO:0009279">
    <property type="term" value="C:cell outer membrane"/>
    <property type="evidence" value="ECO:0007669"/>
    <property type="project" value="UniProtKB-SubCell"/>
</dbReference>
<keyword evidence="8" id="KW-1185">Reference proteome</keyword>
<dbReference type="OrthoDB" id="905812at2"/>
<dbReference type="AlphaFoldDB" id="E4RXV9"/>
<accession>E4RXV9</accession>
<evidence type="ECO:0000256" key="2">
    <source>
        <dbReference type="ARBA" id="ARBA00023136"/>
    </source>
</evidence>
<feature type="domain" description="TonB-dependent receptor plug" evidence="5">
    <location>
        <begin position="145"/>
        <end position="222"/>
    </location>
</feature>
<evidence type="ECO:0000256" key="3">
    <source>
        <dbReference type="ARBA" id="ARBA00023237"/>
    </source>
</evidence>
<keyword evidence="4" id="KW-0732">Signal</keyword>
<dbReference type="Gene3D" id="2.60.40.1120">
    <property type="entry name" value="Carboxypeptidase-like, regulatory domain"/>
    <property type="match status" value="1"/>
</dbReference>
<evidence type="ECO:0000259" key="5">
    <source>
        <dbReference type="Pfam" id="PF07715"/>
    </source>
</evidence>
<comment type="subcellular location">
    <subcellularLocation>
        <location evidence="1">Cell outer membrane</location>
    </subcellularLocation>
</comment>
<dbReference type="eggNOG" id="COG4771">
    <property type="taxonomic scope" value="Bacteria"/>
</dbReference>
<feature type="signal peptide" evidence="4">
    <location>
        <begin position="1"/>
        <end position="19"/>
    </location>
</feature>
<dbReference type="SUPFAM" id="SSF49464">
    <property type="entry name" value="Carboxypeptidase regulatory domain-like"/>
    <property type="match status" value="1"/>
</dbReference>
<dbReference type="RefSeq" id="WP_013410081.1">
    <property type="nucleotide sequence ID" value="NC_014655.1"/>
</dbReference>
<gene>
    <name evidence="7" type="ordered locus">Lbys_3405</name>
</gene>
<organism evidence="7 8">
    <name type="scientific">Leadbetterella byssophila (strain DSM 17132 / JCM 16389 / KACC 11308 / NBRC 106382 / 4M15)</name>
    <dbReference type="NCBI Taxonomy" id="649349"/>
    <lineage>
        <taxon>Bacteria</taxon>
        <taxon>Pseudomonadati</taxon>
        <taxon>Bacteroidota</taxon>
        <taxon>Cytophagia</taxon>
        <taxon>Cytophagales</taxon>
        <taxon>Leadbetterellaceae</taxon>
        <taxon>Leadbetterella</taxon>
    </lineage>
</organism>
<dbReference type="PANTHER" id="PTHR40980">
    <property type="entry name" value="PLUG DOMAIN-CONTAINING PROTEIN"/>
    <property type="match status" value="1"/>
</dbReference>
<dbReference type="InterPro" id="IPR041700">
    <property type="entry name" value="OMP_b-brl_3"/>
</dbReference>
<evidence type="ECO:0000256" key="1">
    <source>
        <dbReference type="ARBA" id="ARBA00004442"/>
    </source>
</evidence>
<dbReference type="KEGG" id="lby:Lbys_3405"/>
<evidence type="ECO:0000313" key="7">
    <source>
        <dbReference type="EMBL" id="ADQ19056.1"/>
    </source>
</evidence>
<feature type="domain" description="Outer membrane protein beta-barrel" evidence="6">
    <location>
        <begin position="388"/>
        <end position="807"/>
    </location>
</feature>
<dbReference type="EMBL" id="CP002305">
    <property type="protein sequence ID" value="ADQ19056.1"/>
    <property type="molecule type" value="Genomic_DNA"/>
</dbReference>
<dbReference type="HOGENOM" id="CLU_017617_1_0_10"/>
<evidence type="ECO:0000256" key="4">
    <source>
        <dbReference type="SAM" id="SignalP"/>
    </source>
</evidence>
<dbReference type="Gene3D" id="2.170.130.10">
    <property type="entry name" value="TonB-dependent receptor, plug domain"/>
    <property type="match status" value="1"/>
</dbReference>
<dbReference type="InterPro" id="IPR008969">
    <property type="entry name" value="CarboxyPept-like_regulatory"/>
</dbReference>
<reference key="1">
    <citation type="submission" date="2010-11" db="EMBL/GenBank/DDBJ databases">
        <title>The complete genome of Leadbetterella byssophila DSM 17132.</title>
        <authorList>
            <consortium name="US DOE Joint Genome Institute (JGI-PGF)"/>
            <person name="Lucas S."/>
            <person name="Copeland A."/>
            <person name="Lapidus A."/>
            <person name="Glavina del Rio T."/>
            <person name="Dalin E."/>
            <person name="Tice H."/>
            <person name="Bruce D."/>
            <person name="Goodwin L."/>
            <person name="Pitluck S."/>
            <person name="Kyrpides N."/>
            <person name="Mavromatis K."/>
            <person name="Ivanova N."/>
            <person name="Teshima H."/>
            <person name="Brettin T."/>
            <person name="Detter J.C."/>
            <person name="Han C."/>
            <person name="Tapia R."/>
            <person name="Land M."/>
            <person name="Hauser L."/>
            <person name="Markowitz V."/>
            <person name="Cheng J.-F."/>
            <person name="Hugenholtz P."/>
            <person name="Woyke T."/>
            <person name="Wu D."/>
            <person name="Tindall B."/>
            <person name="Pomrenke H.G."/>
            <person name="Brambilla E."/>
            <person name="Klenk H.-P."/>
            <person name="Eisen J.A."/>
        </authorList>
    </citation>
    <scope>NUCLEOTIDE SEQUENCE [LARGE SCALE GENOMIC DNA]</scope>
    <source>
        <strain>DSM 17132</strain>
    </source>
</reference>
<dbReference type="PANTHER" id="PTHR40980:SF4">
    <property type="entry name" value="TONB-DEPENDENT RECEPTOR-LIKE BETA-BARREL DOMAIN-CONTAINING PROTEIN"/>
    <property type="match status" value="1"/>
</dbReference>
<dbReference type="SUPFAM" id="SSF56935">
    <property type="entry name" value="Porins"/>
    <property type="match status" value="1"/>
</dbReference>
<evidence type="ECO:0000313" key="8">
    <source>
        <dbReference type="Proteomes" id="UP000007435"/>
    </source>
</evidence>
<dbReference type="InterPro" id="IPR037066">
    <property type="entry name" value="Plug_dom_sf"/>
</dbReference>
<proteinExistence type="predicted"/>
<dbReference type="InterPro" id="IPR036942">
    <property type="entry name" value="Beta-barrel_TonB_sf"/>
</dbReference>
<keyword evidence="2" id="KW-0472">Membrane</keyword>
<reference evidence="7 8" key="2">
    <citation type="journal article" date="2011" name="Stand. Genomic Sci.">
        <title>Complete genome sequence of Leadbetterella byssophila type strain (4M15).</title>
        <authorList>
            <person name="Abt B."/>
            <person name="Teshima H."/>
            <person name="Lucas S."/>
            <person name="Lapidus A."/>
            <person name="Del Rio T.G."/>
            <person name="Nolan M."/>
            <person name="Tice H."/>
            <person name="Cheng J.F."/>
            <person name="Pitluck S."/>
            <person name="Liolios K."/>
            <person name="Pagani I."/>
            <person name="Ivanova N."/>
            <person name="Mavromatis K."/>
            <person name="Pati A."/>
            <person name="Tapia R."/>
            <person name="Han C."/>
            <person name="Goodwin L."/>
            <person name="Chen A."/>
            <person name="Palaniappan K."/>
            <person name="Land M."/>
            <person name="Hauser L."/>
            <person name="Chang Y.J."/>
            <person name="Jeffries C.D."/>
            <person name="Rohde M."/>
            <person name="Goker M."/>
            <person name="Tindall B.J."/>
            <person name="Detter J.C."/>
            <person name="Woyke T."/>
            <person name="Bristow J."/>
            <person name="Eisen J.A."/>
            <person name="Markowitz V."/>
            <person name="Hugenholtz P."/>
            <person name="Klenk H.P."/>
            <person name="Kyrpides N.C."/>
        </authorList>
    </citation>
    <scope>NUCLEOTIDE SEQUENCE [LARGE SCALE GENOMIC DNA]</scope>
    <source>
        <strain evidence="8">DSM 17132 / JCM 16389 / KACC 11308 / NBRC 106382 / 4M15</strain>
    </source>
</reference>
<dbReference type="Pfam" id="PF14905">
    <property type="entry name" value="OMP_b-brl_3"/>
    <property type="match status" value="1"/>
</dbReference>
<keyword evidence="7" id="KW-0675">Receptor</keyword>